<accession>A0A395LIY3</accession>
<sequence length="128" mass="14178">MLAYLAPVLLLSLQAPTTEPGTAQQPSADEDAPIVVTAERLRKFRARVKTRRKTGEVYCDMRRSSGDAAFDRALCGQLVRCHAVVDRSSAVRQVKAGDGSRKELERAGTIEFERCLAPFFESHGIDRE</sequence>
<dbReference type="AlphaFoldDB" id="A0A395LIY3"/>
<protein>
    <submittedName>
        <fullName evidence="1">Uncharacterized protein</fullName>
    </submittedName>
</protein>
<dbReference type="OrthoDB" id="7571173at2"/>
<name>A0A395LIY3_9SPHN</name>
<gene>
    <name evidence="1" type="ORF">DL238_04415</name>
</gene>
<evidence type="ECO:0000313" key="1">
    <source>
        <dbReference type="EMBL" id="RDS76923.1"/>
    </source>
</evidence>
<proteinExistence type="predicted"/>
<comment type="caution">
    <text evidence="1">The sequence shown here is derived from an EMBL/GenBank/DDBJ whole genome shotgun (WGS) entry which is preliminary data.</text>
</comment>
<reference evidence="1 2" key="1">
    <citation type="submission" date="2018-07" db="EMBL/GenBank/DDBJ databases">
        <title>Erythrobacter nanhaiensis sp. nov., a novel member of the genus Erythrobacter isolated from the South China Sea.</title>
        <authorList>
            <person name="Chen X."/>
            <person name="Liu J."/>
        </authorList>
    </citation>
    <scope>NUCLEOTIDE SEQUENCE [LARGE SCALE GENOMIC DNA]</scope>
    <source>
        <strain evidence="1 2">S-5</strain>
    </source>
</reference>
<dbReference type="EMBL" id="QRBB01000001">
    <property type="protein sequence ID" value="RDS76923.1"/>
    <property type="molecule type" value="Genomic_DNA"/>
</dbReference>
<evidence type="ECO:0000313" key="2">
    <source>
        <dbReference type="Proteomes" id="UP000254101"/>
    </source>
</evidence>
<organism evidence="1 2">
    <name type="scientific">Alteriqipengyuania lutimaris</name>
    <dbReference type="NCBI Taxonomy" id="1538146"/>
    <lineage>
        <taxon>Bacteria</taxon>
        <taxon>Pseudomonadati</taxon>
        <taxon>Pseudomonadota</taxon>
        <taxon>Alphaproteobacteria</taxon>
        <taxon>Sphingomonadales</taxon>
        <taxon>Erythrobacteraceae</taxon>
        <taxon>Alteriqipengyuania</taxon>
    </lineage>
</organism>
<dbReference type="Proteomes" id="UP000254101">
    <property type="component" value="Unassembled WGS sequence"/>
</dbReference>
<keyword evidence="2" id="KW-1185">Reference proteome</keyword>
<dbReference type="RefSeq" id="WP_115491146.1">
    <property type="nucleotide sequence ID" value="NZ_JACHWW010000001.1"/>
</dbReference>